<protein>
    <recommendedName>
        <fullName evidence="3">TniQ protein</fullName>
    </recommendedName>
</protein>
<evidence type="ECO:0008006" key="3">
    <source>
        <dbReference type="Google" id="ProtNLM"/>
    </source>
</evidence>
<evidence type="ECO:0000313" key="1">
    <source>
        <dbReference type="EMBL" id="AUT71270.1"/>
    </source>
</evidence>
<accession>A0AAN1JC18</accession>
<sequence length="221" mass="25306">MSSHAMQPDASSSPPRSARLLSEPAFPILTLDESRLTPALGYVFRRSWLYPHKSLISILWKFKTANALSGVVVARLMGLDVDPYEGIVPRREVVDMIRLQESLGLPVEMLRAALMDPVGRRRYSDVFHYCRRCLAHDYHSVVHQLEKLSVCPAHRRMLETKCWRCGREVPYRVNVQLLEARFHCACCYAGHGGTWRPDNAEPMRPAHRSAFARRYLECCLG</sequence>
<dbReference type="Proteomes" id="UP000236649">
    <property type="component" value="Chromosome 2"/>
</dbReference>
<name>A0AAN1JC18_9BURK</name>
<organism evidence="1 2">
    <name type="scientific">Paraburkholderia hospita</name>
    <dbReference type="NCBI Taxonomy" id="169430"/>
    <lineage>
        <taxon>Bacteria</taxon>
        <taxon>Pseudomonadati</taxon>
        <taxon>Pseudomonadota</taxon>
        <taxon>Betaproteobacteria</taxon>
        <taxon>Burkholderiales</taxon>
        <taxon>Burkholderiaceae</taxon>
        <taxon>Paraburkholderia</taxon>
    </lineage>
</organism>
<evidence type="ECO:0000313" key="2">
    <source>
        <dbReference type="Proteomes" id="UP000236649"/>
    </source>
</evidence>
<dbReference type="AlphaFoldDB" id="A0AAN1JC18"/>
<gene>
    <name evidence="1" type="ORF">C2L64_23560</name>
</gene>
<dbReference type="KEGG" id="phs:C2L64_23560"/>
<proteinExistence type="predicted"/>
<reference evidence="1 2" key="1">
    <citation type="submission" date="2018-01" db="EMBL/GenBank/DDBJ databases">
        <title>Species boundaries and ecological features among Paraburkholderia terrae DSMZ17804T, P. hospita DSMZ17164T and P. caribensis DSMZ13236T.</title>
        <authorList>
            <person name="Pratama A.A."/>
        </authorList>
    </citation>
    <scope>NUCLEOTIDE SEQUENCE [LARGE SCALE GENOMIC DNA]</scope>
    <source>
        <strain evidence="1 2">DSM 17164</strain>
    </source>
</reference>
<dbReference type="EMBL" id="CP026106">
    <property type="protein sequence ID" value="AUT71270.1"/>
    <property type="molecule type" value="Genomic_DNA"/>
</dbReference>